<dbReference type="EMBL" id="LR899549">
    <property type="protein sequence ID" value="CAD7240440.1"/>
    <property type="molecule type" value="Genomic_DNA"/>
</dbReference>
<evidence type="ECO:0008006" key="10">
    <source>
        <dbReference type="Google" id="ProtNLM"/>
    </source>
</evidence>
<evidence type="ECO:0000256" key="1">
    <source>
        <dbReference type="ARBA" id="ARBA00001971"/>
    </source>
</evidence>
<dbReference type="Gene3D" id="1.10.630.10">
    <property type="entry name" value="Cytochrome P450"/>
    <property type="match status" value="1"/>
</dbReference>
<proteinExistence type="inferred from homology"/>
<evidence type="ECO:0000256" key="2">
    <source>
        <dbReference type="ARBA" id="ARBA00010617"/>
    </source>
</evidence>
<dbReference type="PRINTS" id="PR00385">
    <property type="entry name" value="P450"/>
</dbReference>
<evidence type="ECO:0000313" key="8">
    <source>
        <dbReference type="EMBL" id="CAD7240440.1"/>
    </source>
</evidence>
<keyword evidence="6" id="KW-0503">Monooxygenase</keyword>
<dbReference type="Pfam" id="PF00067">
    <property type="entry name" value="p450"/>
    <property type="match status" value="1"/>
</dbReference>
<gene>
    <name evidence="8" type="ORF">DSTB1V02_LOCUS464</name>
</gene>
<dbReference type="PRINTS" id="PR00463">
    <property type="entry name" value="EP450I"/>
</dbReference>
<dbReference type="GO" id="GO:0006805">
    <property type="term" value="P:xenobiotic metabolic process"/>
    <property type="evidence" value="ECO:0007669"/>
    <property type="project" value="TreeGrafter"/>
</dbReference>
<dbReference type="InterPro" id="IPR001128">
    <property type="entry name" value="Cyt_P450"/>
</dbReference>
<evidence type="ECO:0000256" key="4">
    <source>
        <dbReference type="ARBA" id="ARBA00023002"/>
    </source>
</evidence>
<keyword evidence="7" id="KW-0349">Heme</keyword>
<dbReference type="GO" id="GO:0020037">
    <property type="term" value="F:heme binding"/>
    <property type="evidence" value="ECO:0007669"/>
    <property type="project" value="InterPro"/>
</dbReference>
<dbReference type="GO" id="GO:0006082">
    <property type="term" value="P:organic acid metabolic process"/>
    <property type="evidence" value="ECO:0007669"/>
    <property type="project" value="TreeGrafter"/>
</dbReference>
<organism evidence="8">
    <name type="scientific">Darwinula stevensoni</name>
    <dbReference type="NCBI Taxonomy" id="69355"/>
    <lineage>
        <taxon>Eukaryota</taxon>
        <taxon>Metazoa</taxon>
        <taxon>Ecdysozoa</taxon>
        <taxon>Arthropoda</taxon>
        <taxon>Crustacea</taxon>
        <taxon>Oligostraca</taxon>
        <taxon>Ostracoda</taxon>
        <taxon>Podocopa</taxon>
        <taxon>Podocopida</taxon>
        <taxon>Darwinulocopina</taxon>
        <taxon>Darwinuloidea</taxon>
        <taxon>Darwinulidae</taxon>
        <taxon>Darwinula</taxon>
    </lineage>
</organism>
<feature type="binding site" description="axial binding residue" evidence="7">
    <location>
        <position position="440"/>
    </location>
    <ligand>
        <name>heme</name>
        <dbReference type="ChEBI" id="CHEBI:30413"/>
    </ligand>
    <ligandPart>
        <name>Fe</name>
        <dbReference type="ChEBI" id="CHEBI:18248"/>
    </ligandPart>
</feature>
<dbReference type="GO" id="GO:0005737">
    <property type="term" value="C:cytoplasm"/>
    <property type="evidence" value="ECO:0007669"/>
    <property type="project" value="TreeGrafter"/>
</dbReference>
<dbReference type="FunFam" id="1.10.630.10:FF:000036">
    <property type="entry name" value="CYtochrome P450 family"/>
    <property type="match status" value="1"/>
</dbReference>
<dbReference type="GO" id="GO:0016712">
    <property type="term" value="F:oxidoreductase activity, acting on paired donors, with incorporation or reduction of molecular oxygen, reduced flavin or flavoprotein as one donor, and incorporation of one atom of oxygen"/>
    <property type="evidence" value="ECO:0007669"/>
    <property type="project" value="TreeGrafter"/>
</dbReference>
<dbReference type="InterPro" id="IPR036396">
    <property type="entry name" value="Cyt_P450_sf"/>
</dbReference>
<reference evidence="8" key="1">
    <citation type="submission" date="2020-11" db="EMBL/GenBank/DDBJ databases">
        <authorList>
            <person name="Tran Van P."/>
        </authorList>
    </citation>
    <scope>NUCLEOTIDE SEQUENCE</scope>
</reference>
<dbReference type="InterPro" id="IPR050182">
    <property type="entry name" value="Cytochrome_P450_fam2"/>
</dbReference>
<comment type="cofactor">
    <cofactor evidence="1 7">
        <name>heme</name>
        <dbReference type="ChEBI" id="CHEBI:30413"/>
    </cofactor>
</comment>
<dbReference type="GO" id="GO:0008395">
    <property type="term" value="F:steroid hydroxylase activity"/>
    <property type="evidence" value="ECO:0007669"/>
    <property type="project" value="TreeGrafter"/>
</dbReference>
<keyword evidence="4" id="KW-0560">Oxidoreductase</keyword>
<dbReference type="PANTHER" id="PTHR24300:SF403">
    <property type="entry name" value="CYTOCHROME P450 306A1"/>
    <property type="match status" value="1"/>
</dbReference>
<dbReference type="PANTHER" id="PTHR24300">
    <property type="entry name" value="CYTOCHROME P450 508A4-RELATED"/>
    <property type="match status" value="1"/>
</dbReference>
<keyword evidence="3 7" id="KW-0479">Metal-binding</keyword>
<evidence type="ECO:0000313" key="9">
    <source>
        <dbReference type="Proteomes" id="UP000677054"/>
    </source>
</evidence>
<accession>A0A7R8ZXV3</accession>
<evidence type="ECO:0000256" key="6">
    <source>
        <dbReference type="ARBA" id="ARBA00023033"/>
    </source>
</evidence>
<sequence>MSVTIVFISFLLVYLLHYFVKKLLIWSKLPPGPWGVPFLGSVPFLGAKYPYYKMEAWRKKYGEIFTISLFHKEIVILNDWELVRDYFGRLEVSGRPDNLIVRQITSGNMGIISAQGSLWQENRRFTMRILKDFGFGKREAMDSMIQDSAIGLCQHLKENQRRPQDLGPRLNLAVLNIIWKMTADKQFSHDDARMQDFMNRLKEVLSDSGIVGNFQWVPLFVYLWPPALRASRLIDHNMAAIAKIFSNELKEHQKSLASSGQPKDFIDSYLTEMAQQKERGEINPNFSEFELRVIISDLFIAGSETTANTIRWCVLFLLCHPEIQEKLQAEVDNVVGPDRLPSLNDRDRLPYTQAFIMEVQRLANLVPFGVPHVATEDVEIGGYFFPKGTAFMANLYSCHMNPKFWPDPEKFDPGRFLNPDGSLRTKVPSFLPFVLGKRQCLGESLALMELILFVTIFMQKFTFRTTTGRLHPKAEAVGDFIVNPPKPFQFIVEERKH</sequence>
<name>A0A7R8ZXV3_9CRUS</name>
<evidence type="ECO:0000256" key="7">
    <source>
        <dbReference type="PIRSR" id="PIRSR602401-1"/>
    </source>
</evidence>
<dbReference type="InterPro" id="IPR002401">
    <property type="entry name" value="Cyt_P450_E_grp-I"/>
</dbReference>
<dbReference type="AlphaFoldDB" id="A0A7R8ZXV3"/>
<evidence type="ECO:0000256" key="5">
    <source>
        <dbReference type="ARBA" id="ARBA00023004"/>
    </source>
</evidence>
<evidence type="ECO:0000256" key="3">
    <source>
        <dbReference type="ARBA" id="ARBA00022723"/>
    </source>
</evidence>
<dbReference type="EMBL" id="CAJPEV010000032">
    <property type="protein sequence ID" value="CAG0879152.1"/>
    <property type="molecule type" value="Genomic_DNA"/>
</dbReference>
<dbReference type="GO" id="GO:0005506">
    <property type="term" value="F:iron ion binding"/>
    <property type="evidence" value="ECO:0007669"/>
    <property type="project" value="InterPro"/>
</dbReference>
<protein>
    <recommendedName>
        <fullName evidence="10">Cytochrome P450</fullName>
    </recommendedName>
</protein>
<dbReference type="SUPFAM" id="SSF48264">
    <property type="entry name" value="Cytochrome P450"/>
    <property type="match status" value="1"/>
</dbReference>
<keyword evidence="5 7" id="KW-0408">Iron</keyword>
<keyword evidence="9" id="KW-1185">Reference proteome</keyword>
<comment type="similarity">
    <text evidence="2">Belongs to the cytochrome P450 family.</text>
</comment>
<dbReference type="OrthoDB" id="3934656at2759"/>
<dbReference type="Proteomes" id="UP000677054">
    <property type="component" value="Unassembled WGS sequence"/>
</dbReference>